<dbReference type="SUPFAM" id="SSF54523">
    <property type="entry name" value="Pili subunits"/>
    <property type="match status" value="1"/>
</dbReference>
<comment type="caution">
    <text evidence="1">The sequence shown here is derived from an EMBL/GenBank/DDBJ whole genome shotgun (WGS) entry which is preliminary data.</text>
</comment>
<proteinExistence type="predicted"/>
<dbReference type="InterPro" id="IPR045584">
    <property type="entry name" value="Pilin-like"/>
</dbReference>
<dbReference type="Proteomes" id="UP000446658">
    <property type="component" value="Unassembled WGS sequence"/>
</dbReference>
<accession>A0A844GBV4</accession>
<reference evidence="1 2" key="1">
    <citation type="submission" date="2019-11" db="EMBL/GenBank/DDBJ databases">
        <title>Draft genome sequence of Paludibacterium sp. dN18-1.</title>
        <authorList>
            <person name="Im W.-T."/>
        </authorList>
    </citation>
    <scope>NUCLEOTIDE SEQUENCE [LARGE SCALE GENOMIC DNA]</scope>
    <source>
        <strain evidence="2">dN 18-1</strain>
    </source>
</reference>
<keyword evidence="2" id="KW-1185">Reference proteome</keyword>
<dbReference type="InterPro" id="IPR012902">
    <property type="entry name" value="N_methyl_site"/>
</dbReference>
<organism evidence="1 2">
    <name type="scientific">Paludibacterium denitrificans</name>
    <dbReference type="NCBI Taxonomy" id="2675226"/>
    <lineage>
        <taxon>Bacteria</taxon>
        <taxon>Pseudomonadati</taxon>
        <taxon>Pseudomonadota</taxon>
        <taxon>Betaproteobacteria</taxon>
        <taxon>Neisseriales</taxon>
        <taxon>Chromobacteriaceae</taxon>
        <taxon>Paludibacterium</taxon>
    </lineage>
</organism>
<dbReference type="Gene3D" id="3.30.700.10">
    <property type="entry name" value="Glycoprotein, Type 4 Pilin"/>
    <property type="match status" value="1"/>
</dbReference>
<dbReference type="EMBL" id="WLYX01000001">
    <property type="protein sequence ID" value="MTD33242.1"/>
    <property type="molecule type" value="Genomic_DNA"/>
</dbReference>
<sequence>MVKRPKAGFTLIEMMVTLAIMALLLLVGAPLGRAWVANAHIAQAESQLLQAYERTRALALRNPAGVTAPTTAATLCITNGNTLKVYQGAANCTTPSTTPIWSGNAATDTSLCTPAASTCPSTSQLNLDNNGMSTSSLSYTVSANGGTNASGTLH</sequence>
<gene>
    <name evidence="1" type="ORF">GKE73_09120</name>
</gene>
<dbReference type="NCBIfam" id="TIGR02532">
    <property type="entry name" value="IV_pilin_GFxxxE"/>
    <property type="match status" value="1"/>
</dbReference>
<protein>
    <submittedName>
        <fullName evidence="1">Prepilin-type N-terminal cleavage/methylation domain-containing protein</fullName>
    </submittedName>
</protein>
<dbReference type="Pfam" id="PF07963">
    <property type="entry name" value="N_methyl"/>
    <property type="match status" value="1"/>
</dbReference>
<evidence type="ECO:0000313" key="1">
    <source>
        <dbReference type="EMBL" id="MTD33242.1"/>
    </source>
</evidence>
<name>A0A844GBV4_9NEIS</name>
<dbReference type="RefSeq" id="WP_230370049.1">
    <property type="nucleotide sequence ID" value="NZ_WLYX01000001.1"/>
</dbReference>
<dbReference type="AlphaFoldDB" id="A0A844GBV4"/>
<evidence type="ECO:0000313" key="2">
    <source>
        <dbReference type="Proteomes" id="UP000446658"/>
    </source>
</evidence>
<dbReference type="PROSITE" id="PS00409">
    <property type="entry name" value="PROKAR_NTER_METHYL"/>
    <property type="match status" value="1"/>
</dbReference>